<name>A0A392SZW3_9FABA</name>
<dbReference type="EMBL" id="LXQA010462828">
    <property type="protein sequence ID" value="MCI53420.1"/>
    <property type="molecule type" value="Genomic_DNA"/>
</dbReference>
<dbReference type="Proteomes" id="UP000265520">
    <property type="component" value="Unassembled WGS sequence"/>
</dbReference>
<feature type="region of interest" description="Disordered" evidence="1">
    <location>
        <begin position="36"/>
        <end position="60"/>
    </location>
</feature>
<accession>A0A392SZW3</accession>
<reference evidence="2 3" key="1">
    <citation type="journal article" date="2018" name="Front. Plant Sci.">
        <title>Red Clover (Trifolium pratense) and Zigzag Clover (T. medium) - A Picture of Genomic Similarities and Differences.</title>
        <authorList>
            <person name="Dluhosova J."/>
            <person name="Istvanek J."/>
            <person name="Nedelnik J."/>
            <person name="Repkova J."/>
        </authorList>
    </citation>
    <scope>NUCLEOTIDE SEQUENCE [LARGE SCALE GENOMIC DNA]</scope>
    <source>
        <strain evidence="3">cv. 10/8</strain>
        <tissue evidence="2">Leaf</tissue>
    </source>
</reference>
<organism evidence="2 3">
    <name type="scientific">Trifolium medium</name>
    <dbReference type="NCBI Taxonomy" id="97028"/>
    <lineage>
        <taxon>Eukaryota</taxon>
        <taxon>Viridiplantae</taxon>
        <taxon>Streptophyta</taxon>
        <taxon>Embryophyta</taxon>
        <taxon>Tracheophyta</taxon>
        <taxon>Spermatophyta</taxon>
        <taxon>Magnoliopsida</taxon>
        <taxon>eudicotyledons</taxon>
        <taxon>Gunneridae</taxon>
        <taxon>Pentapetalae</taxon>
        <taxon>rosids</taxon>
        <taxon>fabids</taxon>
        <taxon>Fabales</taxon>
        <taxon>Fabaceae</taxon>
        <taxon>Papilionoideae</taxon>
        <taxon>50 kb inversion clade</taxon>
        <taxon>NPAAA clade</taxon>
        <taxon>Hologalegina</taxon>
        <taxon>IRL clade</taxon>
        <taxon>Trifolieae</taxon>
        <taxon>Trifolium</taxon>
    </lineage>
</organism>
<sequence>MRASFYERNRVTQEGAILGGVGLEIDGGCYEKKIRGGKVGGPPRLRPSKKRGGWQLRRPS</sequence>
<protein>
    <submittedName>
        <fullName evidence="2">Uncharacterized protein</fullName>
    </submittedName>
</protein>
<proteinExistence type="predicted"/>
<dbReference type="AlphaFoldDB" id="A0A392SZW3"/>
<evidence type="ECO:0000256" key="1">
    <source>
        <dbReference type="SAM" id="MobiDB-lite"/>
    </source>
</evidence>
<keyword evidence="3" id="KW-1185">Reference proteome</keyword>
<comment type="caution">
    <text evidence="2">The sequence shown here is derived from an EMBL/GenBank/DDBJ whole genome shotgun (WGS) entry which is preliminary data.</text>
</comment>
<evidence type="ECO:0000313" key="3">
    <source>
        <dbReference type="Proteomes" id="UP000265520"/>
    </source>
</evidence>
<evidence type="ECO:0000313" key="2">
    <source>
        <dbReference type="EMBL" id="MCI53420.1"/>
    </source>
</evidence>